<dbReference type="Proteomes" id="UP001354073">
    <property type="component" value="Unassembled WGS sequence"/>
</dbReference>
<dbReference type="EMBL" id="JAVHXJ020000138">
    <property type="protein sequence ID" value="MGI1899988.1"/>
    <property type="molecule type" value="Genomic_DNA"/>
</dbReference>
<name>A0ACC7RJE9_9VIBR</name>
<sequence>MKTKGFTLMEITIVLATLGSIALA</sequence>
<reference evidence="1" key="1">
    <citation type="submission" date="2024-11" db="EMBL/GenBank/DDBJ databases">
        <title>Identification of new Vibrio campbellii strains harboring the pVA1 plasmid isolated from Penaeus vannamei postlarvae affected by outbreaks of acute hepatopancreatic necrosis disease (AHPND) in Mexico.</title>
        <authorList>
            <person name="Gomez-Gil B."/>
            <person name="Enciso-Ibarra J."/>
        </authorList>
    </citation>
    <scope>NUCLEOTIDE SEQUENCE</scope>
    <source>
        <strain evidence="1">M270204</strain>
    </source>
</reference>
<accession>A0ACC7RJE9</accession>
<organism evidence="1 2">
    <name type="scientific">Vibrio campbellii</name>
    <dbReference type="NCBI Taxonomy" id="680"/>
    <lineage>
        <taxon>Bacteria</taxon>
        <taxon>Pseudomonadati</taxon>
        <taxon>Pseudomonadota</taxon>
        <taxon>Gammaproteobacteria</taxon>
        <taxon>Vibrionales</taxon>
        <taxon>Vibrionaceae</taxon>
        <taxon>Vibrio</taxon>
    </lineage>
</organism>
<evidence type="ECO:0000313" key="1">
    <source>
        <dbReference type="EMBL" id="MGI1899988.1"/>
    </source>
</evidence>
<evidence type="ECO:0000313" key="2">
    <source>
        <dbReference type="Proteomes" id="UP001354073"/>
    </source>
</evidence>
<protein>
    <submittedName>
        <fullName evidence="1">Prepilin-type N-terminal cleavage/methylation domain-containing protein</fullName>
    </submittedName>
</protein>
<feature type="non-terminal residue" evidence="1">
    <location>
        <position position="24"/>
    </location>
</feature>
<comment type="caution">
    <text evidence="1">The sequence shown here is derived from an EMBL/GenBank/DDBJ whole genome shotgun (WGS) entry which is preliminary data.</text>
</comment>
<gene>
    <name evidence="1" type="ORF">REH74_020940</name>
</gene>
<proteinExistence type="predicted"/>